<keyword evidence="2" id="KW-1185">Reference proteome</keyword>
<accession>A0A8K0GFN2</accession>
<gene>
    <name evidence="1" type="ORF">ILUMI_08186</name>
</gene>
<name>A0A8K0GFN2_IGNLU</name>
<feature type="non-terminal residue" evidence="1">
    <location>
        <position position="1"/>
    </location>
</feature>
<dbReference type="Proteomes" id="UP000801492">
    <property type="component" value="Unassembled WGS sequence"/>
</dbReference>
<evidence type="ECO:0000313" key="1">
    <source>
        <dbReference type="EMBL" id="KAF2897989.1"/>
    </source>
</evidence>
<dbReference type="EMBL" id="VTPC01003814">
    <property type="protein sequence ID" value="KAF2897989.1"/>
    <property type="molecule type" value="Genomic_DNA"/>
</dbReference>
<evidence type="ECO:0000313" key="2">
    <source>
        <dbReference type="Proteomes" id="UP000801492"/>
    </source>
</evidence>
<dbReference type="AlphaFoldDB" id="A0A8K0GFN2"/>
<sequence>YTPPEIVQAVQTGECSGDLAAKDLGPFCYSRWLTCENHILRLYVSQTGNLEF</sequence>
<dbReference type="OrthoDB" id="6617942at2759"/>
<protein>
    <submittedName>
        <fullName evidence="1">Uncharacterized protein</fullName>
    </submittedName>
</protein>
<organism evidence="1 2">
    <name type="scientific">Ignelater luminosus</name>
    <name type="common">Cucubano</name>
    <name type="synonym">Pyrophorus luminosus</name>
    <dbReference type="NCBI Taxonomy" id="2038154"/>
    <lineage>
        <taxon>Eukaryota</taxon>
        <taxon>Metazoa</taxon>
        <taxon>Ecdysozoa</taxon>
        <taxon>Arthropoda</taxon>
        <taxon>Hexapoda</taxon>
        <taxon>Insecta</taxon>
        <taxon>Pterygota</taxon>
        <taxon>Neoptera</taxon>
        <taxon>Endopterygota</taxon>
        <taxon>Coleoptera</taxon>
        <taxon>Polyphaga</taxon>
        <taxon>Elateriformia</taxon>
        <taxon>Elateroidea</taxon>
        <taxon>Elateridae</taxon>
        <taxon>Agrypninae</taxon>
        <taxon>Pyrophorini</taxon>
        <taxon>Ignelater</taxon>
    </lineage>
</organism>
<dbReference type="PANTHER" id="PTHR46409">
    <property type="entry name" value="HTH PSQ-TYPE DOMAIN-CONTAINING PROTEIN"/>
    <property type="match status" value="1"/>
</dbReference>
<reference evidence="1" key="1">
    <citation type="submission" date="2019-08" db="EMBL/GenBank/DDBJ databases">
        <title>The genome of the North American firefly Photinus pyralis.</title>
        <authorList>
            <consortium name="Photinus pyralis genome working group"/>
            <person name="Fallon T.R."/>
            <person name="Sander Lower S.E."/>
            <person name="Weng J.-K."/>
        </authorList>
    </citation>
    <scope>NUCLEOTIDE SEQUENCE</scope>
    <source>
        <strain evidence="1">TRF0915ILg1</strain>
        <tissue evidence="1">Whole body</tissue>
    </source>
</reference>
<dbReference type="PANTHER" id="PTHR46409:SF1">
    <property type="entry name" value="HTH PSQ-TYPE DOMAIN-CONTAINING PROTEIN"/>
    <property type="match status" value="1"/>
</dbReference>
<comment type="caution">
    <text evidence="1">The sequence shown here is derived from an EMBL/GenBank/DDBJ whole genome shotgun (WGS) entry which is preliminary data.</text>
</comment>
<proteinExistence type="predicted"/>